<dbReference type="InterPro" id="IPR050109">
    <property type="entry name" value="HTH-type_TetR-like_transc_reg"/>
</dbReference>
<dbReference type="Proteomes" id="UP001276564">
    <property type="component" value="Unassembled WGS sequence"/>
</dbReference>
<evidence type="ECO:0000256" key="2">
    <source>
        <dbReference type="ARBA" id="ARBA00023125"/>
    </source>
</evidence>
<keyword evidence="3" id="KW-0804">Transcription</keyword>
<proteinExistence type="predicted"/>
<evidence type="ECO:0000259" key="6">
    <source>
        <dbReference type="PROSITE" id="PS50977"/>
    </source>
</evidence>
<evidence type="ECO:0000313" key="7">
    <source>
        <dbReference type="EMBL" id="MDX8540604.1"/>
    </source>
</evidence>
<accession>A0ABU5ATT7</accession>
<keyword evidence="8" id="KW-1185">Reference proteome</keyword>
<dbReference type="Pfam" id="PF21597">
    <property type="entry name" value="TetR_C_43"/>
    <property type="match status" value="1"/>
</dbReference>
<evidence type="ECO:0000256" key="3">
    <source>
        <dbReference type="ARBA" id="ARBA00023163"/>
    </source>
</evidence>
<dbReference type="PRINTS" id="PR00455">
    <property type="entry name" value="HTHTETR"/>
</dbReference>
<organism evidence="7 8">
    <name type="scientific">Mesorhizobium abyssinicae</name>
    <dbReference type="NCBI Taxonomy" id="1209958"/>
    <lineage>
        <taxon>Bacteria</taxon>
        <taxon>Pseudomonadati</taxon>
        <taxon>Pseudomonadota</taxon>
        <taxon>Alphaproteobacteria</taxon>
        <taxon>Hyphomicrobiales</taxon>
        <taxon>Phyllobacteriaceae</taxon>
        <taxon>Mesorhizobium</taxon>
    </lineage>
</organism>
<dbReference type="SUPFAM" id="SSF48498">
    <property type="entry name" value="Tetracyclin repressor-like, C-terminal domain"/>
    <property type="match status" value="1"/>
</dbReference>
<evidence type="ECO:0000256" key="4">
    <source>
        <dbReference type="PROSITE-ProRule" id="PRU00335"/>
    </source>
</evidence>
<dbReference type="RefSeq" id="WP_320321484.1">
    <property type="nucleotide sequence ID" value="NZ_JAVIIP010000014.1"/>
</dbReference>
<dbReference type="InterPro" id="IPR049445">
    <property type="entry name" value="TetR_SbtR-like_C"/>
</dbReference>
<reference evidence="7 8" key="1">
    <citation type="submission" date="2023-08" db="EMBL/GenBank/DDBJ databases">
        <title>Implementing the SeqCode for naming new Mesorhizobium species isolated from Vachellia karroo root nodules.</title>
        <authorList>
            <person name="Van Lill M."/>
        </authorList>
    </citation>
    <scope>NUCLEOTIDE SEQUENCE [LARGE SCALE GENOMIC DNA]</scope>
    <source>
        <strain evidence="7 8">VK4B</strain>
    </source>
</reference>
<feature type="DNA-binding region" description="H-T-H motif" evidence="4">
    <location>
        <begin position="48"/>
        <end position="67"/>
    </location>
</feature>
<evidence type="ECO:0000256" key="5">
    <source>
        <dbReference type="SAM" id="MobiDB-lite"/>
    </source>
</evidence>
<name>A0ABU5ATT7_9HYPH</name>
<dbReference type="InterPro" id="IPR009057">
    <property type="entry name" value="Homeodomain-like_sf"/>
</dbReference>
<dbReference type="InterPro" id="IPR001647">
    <property type="entry name" value="HTH_TetR"/>
</dbReference>
<feature type="compositionally biased region" description="Polar residues" evidence="5">
    <location>
        <begin position="1"/>
        <end position="12"/>
    </location>
</feature>
<sequence>MAERPPTTTEKQPATPAPKPLRADAQRNRDKLVEVAAQAFATDGVDASLEEIARQAEVGIGTLYRHFPTREHLVEIVYRREVEALCLAAEELARDHPADVALELWMQRFVDYIATKRGLATSLRILLTTNSTLFSDTSGRVSQALKRLVEAAAAAGTIRADVDASDVLHALGGIYSAPNTPDWRDRSGRLVKLLMDGLRFGATKASKPPR</sequence>
<dbReference type="PANTHER" id="PTHR30055:SF234">
    <property type="entry name" value="HTH-TYPE TRANSCRIPTIONAL REGULATOR BETI"/>
    <property type="match status" value="1"/>
</dbReference>
<evidence type="ECO:0000256" key="1">
    <source>
        <dbReference type="ARBA" id="ARBA00023015"/>
    </source>
</evidence>
<gene>
    <name evidence="7" type="ORF">RFM23_23555</name>
</gene>
<dbReference type="InterPro" id="IPR036271">
    <property type="entry name" value="Tet_transcr_reg_TetR-rel_C_sf"/>
</dbReference>
<keyword evidence="1" id="KW-0805">Transcription regulation</keyword>
<dbReference type="EMBL" id="JAVIIP010000014">
    <property type="protein sequence ID" value="MDX8540604.1"/>
    <property type="molecule type" value="Genomic_DNA"/>
</dbReference>
<keyword evidence="2 4" id="KW-0238">DNA-binding</keyword>
<dbReference type="Pfam" id="PF00440">
    <property type="entry name" value="TetR_N"/>
    <property type="match status" value="1"/>
</dbReference>
<evidence type="ECO:0000313" key="8">
    <source>
        <dbReference type="Proteomes" id="UP001276564"/>
    </source>
</evidence>
<dbReference type="PROSITE" id="PS50977">
    <property type="entry name" value="HTH_TETR_2"/>
    <property type="match status" value="1"/>
</dbReference>
<feature type="region of interest" description="Disordered" evidence="5">
    <location>
        <begin position="1"/>
        <end position="26"/>
    </location>
</feature>
<comment type="caution">
    <text evidence="7">The sequence shown here is derived from an EMBL/GenBank/DDBJ whole genome shotgun (WGS) entry which is preliminary data.</text>
</comment>
<dbReference type="SUPFAM" id="SSF46689">
    <property type="entry name" value="Homeodomain-like"/>
    <property type="match status" value="1"/>
</dbReference>
<protein>
    <submittedName>
        <fullName evidence="7">TetR/AcrR family transcriptional regulator</fullName>
    </submittedName>
</protein>
<dbReference type="Gene3D" id="1.10.357.10">
    <property type="entry name" value="Tetracycline Repressor, domain 2"/>
    <property type="match status" value="1"/>
</dbReference>
<dbReference type="PANTHER" id="PTHR30055">
    <property type="entry name" value="HTH-TYPE TRANSCRIPTIONAL REGULATOR RUTR"/>
    <property type="match status" value="1"/>
</dbReference>
<feature type="domain" description="HTH tetR-type" evidence="6">
    <location>
        <begin position="26"/>
        <end position="85"/>
    </location>
</feature>